<feature type="region of interest" description="Disordered" evidence="1">
    <location>
        <begin position="209"/>
        <end position="241"/>
    </location>
</feature>
<dbReference type="eggNOG" id="ENOG502SV65">
    <property type="taxonomic scope" value="Eukaryota"/>
</dbReference>
<keyword evidence="3" id="KW-1185">Reference proteome</keyword>
<dbReference type="AlphaFoldDB" id="Q22UX8"/>
<organism evidence="2 3">
    <name type="scientific">Tetrahymena thermophila (strain SB210)</name>
    <dbReference type="NCBI Taxonomy" id="312017"/>
    <lineage>
        <taxon>Eukaryota</taxon>
        <taxon>Sar</taxon>
        <taxon>Alveolata</taxon>
        <taxon>Ciliophora</taxon>
        <taxon>Intramacronucleata</taxon>
        <taxon>Oligohymenophorea</taxon>
        <taxon>Hymenostomatida</taxon>
        <taxon>Tetrahymenina</taxon>
        <taxon>Tetrahymenidae</taxon>
        <taxon>Tetrahymena</taxon>
    </lineage>
</organism>
<name>Q22UX8_TETTS</name>
<dbReference type="OMA" id="LAYEIFI"/>
<dbReference type="RefSeq" id="XP_001009415.1">
    <property type="nucleotide sequence ID" value="XM_001009415.1"/>
</dbReference>
<dbReference type="GeneID" id="7834640"/>
<dbReference type="KEGG" id="tet:TTHERM_00577250"/>
<dbReference type="HOGENOM" id="CLU_964681_0_0_1"/>
<dbReference type="Proteomes" id="UP000009168">
    <property type="component" value="Unassembled WGS sequence"/>
</dbReference>
<proteinExistence type="predicted"/>
<dbReference type="PANTHER" id="PTHR28457:SF1">
    <property type="entry name" value="CILIA- AND FLAGELLA-ASSOCIATED PROTEIN 119"/>
    <property type="match status" value="1"/>
</dbReference>
<evidence type="ECO:0000256" key="1">
    <source>
        <dbReference type="SAM" id="MobiDB-lite"/>
    </source>
</evidence>
<dbReference type="EMBL" id="GG662798">
    <property type="protein sequence ID" value="EAR89170.1"/>
    <property type="molecule type" value="Genomic_DNA"/>
</dbReference>
<evidence type="ECO:0000313" key="3">
    <source>
        <dbReference type="Proteomes" id="UP000009168"/>
    </source>
</evidence>
<reference evidence="3" key="1">
    <citation type="journal article" date="2006" name="PLoS Biol.">
        <title>Macronuclear genome sequence of the ciliate Tetrahymena thermophila, a model eukaryote.</title>
        <authorList>
            <person name="Eisen J.A."/>
            <person name="Coyne R.S."/>
            <person name="Wu M."/>
            <person name="Wu D."/>
            <person name="Thiagarajan M."/>
            <person name="Wortman J.R."/>
            <person name="Badger J.H."/>
            <person name="Ren Q."/>
            <person name="Amedeo P."/>
            <person name="Jones K.M."/>
            <person name="Tallon L.J."/>
            <person name="Delcher A.L."/>
            <person name="Salzberg S.L."/>
            <person name="Silva J.C."/>
            <person name="Haas B.J."/>
            <person name="Majoros W.H."/>
            <person name="Farzad M."/>
            <person name="Carlton J.M."/>
            <person name="Smith R.K. Jr."/>
            <person name="Garg J."/>
            <person name="Pearlman R.E."/>
            <person name="Karrer K.M."/>
            <person name="Sun L."/>
            <person name="Manning G."/>
            <person name="Elde N.C."/>
            <person name="Turkewitz A.P."/>
            <person name="Asai D.J."/>
            <person name="Wilkes D.E."/>
            <person name="Wang Y."/>
            <person name="Cai H."/>
            <person name="Collins K."/>
            <person name="Stewart B.A."/>
            <person name="Lee S.R."/>
            <person name="Wilamowska K."/>
            <person name="Weinberg Z."/>
            <person name="Ruzzo W.L."/>
            <person name="Wloga D."/>
            <person name="Gaertig J."/>
            <person name="Frankel J."/>
            <person name="Tsao C.-C."/>
            <person name="Gorovsky M.A."/>
            <person name="Keeling P.J."/>
            <person name="Waller R.F."/>
            <person name="Patron N.J."/>
            <person name="Cherry J.M."/>
            <person name="Stover N.A."/>
            <person name="Krieger C.J."/>
            <person name="del Toro C."/>
            <person name="Ryder H.F."/>
            <person name="Williamson S.C."/>
            <person name="Barbeau R.A."/>
            <person name="Hamilton E.P."/>
            <person name="Orias E."/>
        </authorList>
    </citation>
    <scope>NUCLEOTIDE SEQUENCE [LARGE SCALE GENOMIC DNA]</scope>
    <source>
        <strain evidence="3">SB210</strain>
    </source>
</reference>
<dbReference type="InParanoid" id="Q22UX8"/>
<accession>Q22UX8</accession>
<protein>
    <submittedName>
        <fullName evidence="2">Uncharacterized protein</fullName>
    </submittedName>
</protein>
<dbReference type="PANTHER" id="PTHR28457">
    <property type="entry name" value="COILED-COIL DOMAIN-CONTAINING PROTEIN 189"/>
    <property type="match status" value="1"/>
</dbReference>
<dbReference type="Pfam" id="PF14769">
    <property type="entry name" value="CLAMP"/>
    <property type="match status" value="1"/>
</dbReference>
<dbReference type="InterPro" id="IPR032727">
    <property type="entry name" value="CLAMP"/>
</dbReference>
<gene>
    <name evidence="2" type="ORF">TTHERM_00577250</name>
</gene>
<evidence type="ECO:0000313" key="2">
    <source>
        <dbReference type="EMBL" id="EAR89170.1"/>
    </source>
</evidence>
<feature type="compositionally biased region" description="Basic and acidic residues" evidence="1">
    <location>
        <begin position="219"/>
        <end position="238"/>
    </location>
</feature>
<feature type="compositionally biased region" description="Acidic residues" evidence="1">
    <location>
        <begin position="209"/>
        <end position="218"/>
    </location>
</feature>
<sequence length="289" mass="34571">MFKGITDNPQHSQWIFYDTHFTRNDILNLIKLENQPEQFRKYIIENILVNWVQKDASENRNEVFVDQLCQLYRFMNSQNYTAEQKSTLMSLAYEIFIKSMEKKMTQIDSFNLLKQALHEQTKIFSTQTIPIFTQQHCKNVIDFIKGSFYRYYSLYELTMTKFIDLNIYSNYKFDNNFPQLQSLSSGKKIDNPAEVPALKYLFNKIQENEHEDEYDEEQDQHQTEQEQEHIDQDKDSPKKRVLTGEDLLIQQYVDNKLNNYNQDVQNKVVQSQEQVLEQAQNIINPPKKK</sequence>
<dbReference type="OrthoDB" id="288050at2759"/>